<dbReference type="AlphaFoldDB" id="A0A2T3ASV8"/>
<dbReference type="Proteomes" id="UP000241818">
    <property type="component" value="Unassembled WGS sequence"/>
</dbReference>
<protein>
    <submittedName>
        <fullName evidence="1">Uncharacterized protein</fullName>
    </submittedName>
</protein>
<accession>A0A2T3ASV8</accession>
<reference evidence="1 2" key="1">
    <citation type="journal article" date="2018" name="New Phytol.">
        <title>Comparative genomics and transcriptomics depict ericoid mycorrhizal fungi as versatile saprotrophs and plant mutualists.</title>
        <authorList>
            <person name="Martino E."/>
            <person name="Morin E."/>
            <person name="Grelet G.A."/>
            <person name="Kuo A."/>
            <person name="Kohler A."/>
            <person name="Daghino S."/>
            <person name="Barry K.W."/>
            <person name="Cichocki N."/>
            <person name="Clum A."/>
            <person name="Dockter R.B."/>
            <person name="Hainaut M."/>
            <person name="Kuo R.C."/>
            <person name="LaButti K."/>
            <person name="Lindahl B.D."/>
            <person name="Lindquist E.A."/>
            <person name="Lipzen A."/>
            <person name="Khouja H.R."/>
            <person name="Magnuson J."/>
            <person name="Murat C."/>
            <person name="Ohm R.A."/>
            <person name="Singer S.W."/>
            <person name="Spatafora J.W."/>
            <person name="Wang M."/>
            <person name="Veneault-Fourrey C."/>
            <person name="Henrissat B."/>
            <person name="Grigoriev I.V."/>
            <person name="Martin F.M."/>
            <person name="Perotto S."/>
        </authorList>
    </citation>
    <scope>NUCLEOTIDE SEQUENCE [LARGE SCALE GENOMIC DNA]</scope>
    <source>
        <strain evidence="1 2">ATCC 22711</strain>
    </source>
</reference>
<gene>
    <name evidence="1" type="ORF">M430DRAFT_69038</name>
</gene>
<dbReference type="EMBL" id="KZ679016">
    <property type="protein sequence ID" value="PSS10566.1"/>
    <property type="molecule type" value="Genomic_DNA"/>
</dbReference>
<dbReference type="InParanoid" id="A0A2T3ASV8"/>
<organism evidence="1 2">
    <name type="scientific">Amorphotheca resinae ATCC 22711</name>
    <dbReference type="NCBI Taxonomy" id="857342"/>
    <lineage>
        <taxon>Eukaryota</taxon>
        <taxon>Fungi</taxon>
        <taxon>Dikarya</taxon>
        <taxon>Ascomycota</taxon>
        <taxon>Pezizomycotina</taxon>
        <taxon>Leotiomycetes</taxon>
        <taxon>Helotiales</taxon>
        <taxon>Amorphothecaceae</taxon>
        <taxon>Amorphotheca</taxon>
    </lineage>
</organism>
<dbReference type="RefSeq" id="XP_024717745.1">
    <property type="nucleotide sequence ID" value="XM_024869401.1"/>
</dbReference>
<name>A0A2T3ASV8_AMORE</name>
<sequence length="68" mass="7533">MPSIQRPVGIGKPDLDIQGDASSCTVSCRRHASLHETELHAVRARSLFSASVPPLSLLPHCMYLRREH</sequence>
<evidence type="ECO:0000313" key="1">
    <source>
        <dbReference type="EMBL" id="PSS10566.1"/>
    </source>
</evidence>
<evidence type="ECO:0000313" key="2">
    <source>
        <dbReference type="Proteomes" id="UP000241818"/>
    </source>
</evidence>
<keyword evidence="2" id="KW-1185">Reference proteome</keyword>
<dbReference type="GeneID" id="36577482"/>
<proteinExistence type="predicted"/>